<keyword evidence="4" id="KW-1185">Reference proteome</keyword>
<name>A0A804PKS2_MAIZE</name>
<evidence type="ECO:0000313" key="4">
    <source>
        <dbReference type="Proteomes" id="UP000007305"/>
    </source>
</evidence>
<accession>A0A804PKS2</accession>
<organism evidence="3 4">
    <name type="scientific">Zea mays</name>
    <name type="common">Maize</name>
    <dbReference type="NCBI Taxonomy" id="4577"/>
    <lineage>
        <taxon>Eukaryota</taxon>
        <taxon>Viridiplantae</taxon>
        <taxon>Streptophyta</taxon>
        <taxon>Embryophyta</taxon>
        <taxon>Tracheophyta</taxon>
        <taxon>Spermatophyta</taxon>
        <taxon>Magnoliopsida</taxon>
        <taxon>Liliopsida</taxon>
        <taxon>Poales</taxon>
        <taxon>Poaceae</taxon>
        <taxon>PACMAD clade</taxon>
        <taxon>Panicoideae</taxon>
        <taxon>Andropogonodae</taxon>
        <taxon>Andropogoneae</taxon>
        <taxon>Tripsacinae</taxon>
        <taxon>Zea</taxon>
    </lineage>
</organism>
<reference evidence="3" key="2">
    <citation type="submission" date="2019-07" db="EMBL/GenBank/DDBJ databases">
        <authorList>
            <person name="Seetharam A."/>
            <person name="Woodhouse M."/>
            <person name="Cannon E."/>
        </authorList>
    </citation>
    <scope>NUCLEOTIDE SEQUENCE [LARGE SCALE GENOMIC DNA]</scope>
    <source>
        <strain evidence="3">cv. B73</strain>
    </source>
</reference>
<proteinExistence type="predicted"/>
<dbReference type="Gramene" id="Zm00001eb248390_T001">
    <property type="protein sequence ID" value="Zm00001eb248390_P001"/>
    <property type="gene ID" value="Zm00001eb248390"/>
</dbReference>
<dbReference type="InParanoid" id="A0A804PKS2"/>
<dbReference type="EnsemblPlants" id="Zm00001eb248390_T001">
    <property type="protein sequence ID" value="Zm00001eb248390_P001"/>
    <property type="gene ID" value="Zm00001eb248390"/>
</dbReference>
<evidence type="ECO:0000313" key="3">
    <source>
        <dbReference type="EnsemblPlants" id="Zm00001eb248390_P001"/>
    </source>
</evidence>
<reference evidence="4" key="1">
    <citation type="journal article" date="2009" name="Science">
        <title>The B73 maize genome: complexity, diversity, and dynamics.</title>
        <authorList>
            <person name="Schnable P.S."/>
            <person name="Ware D."/>
            <person name="Fulton R.S."/>
            <person name="Stein J.C."/>
            <person name="Wei F."/>
            <person name="Pasternak S."/>
            <person name="Liang C."/>
            <person name="Zhang J."/>
            <person name="Fulton L."/>
            <person name="Graves T.A."/>
            <person name="Minx P."/>
            <person name="Reily A.D."/>
            <person name="Courtney L."/>
            <person name="Kruchowski S.S."/>
            <person name="Tomlinson C."/>
            <person name="Strong C."/>
            <person name="Delehaunty K."/>
            <person name="Fronick C."/>
            <person name="Courtney B."/>
            <person name="Rock S.M."/>
            <person name="Belter E."/>
            <person name="Du F."/>
            <person name="Kim K."/>
            <person name="Abbott R.M."/>
            <person name="Cotton M."/>
            <person name="Levy A."/>
            <person name="Marchetto P."/>
            <person name="Ochoa K."/>
            <person name="Jackson S.M."/>
            <person name="Gillam B."/>
            <person name="Chen W."/>
            <person name="Yan L."/>
            <person name="Higginbotham J."/>
            <person name="Cardenas M."/>
            <person name="Waligorski J."/>
            <person name="Applebaum E."/>
            <person name="Phelps L."/>
            <person name="Falcone J."/>
            <person name="Kanchi K."/>
            <person name="Thane T."/>
            <person name="Scimone A."/>
            <person name="Thane N."/>
            <person name="Henke J."/>
            <person name="Wang T."/>
            <person name="Ruppert J."/>
            <person name="Shah N."/>
            <person name="Rotter K."/>
            <person name="Hodges J."/>
            <person name="Ingenthron E."/>
            <person name="Cordes M."/>
            <person name="Kohlberg S."/>
            <person name="Sgro J."/>
            <person name="Delgado B."/>
            <person name="Mead K."/>
            <person name="Chinwalla A."/>
            <person name="Leonard S."/>
            <person name="Crouse K."/>
            <person name="Collura K."/>
            <person name="Kudrna D."/>
            <person name="Currie J."/>
            <person name="He R."/>
            <person name="Angelova A."/>
            <person name="Rajasekar S."/>
            <person name="Mueller T."/>
            <person name="Lomeli R."/>
            <person name="Scara G."/>
            <person name="Ko A."/>
            <person name="Delaney K."/>
            <person name="Wissotski M."/>
            <person name="Lopez G."/>
            <person name="Campos D."/>
            <person name="Braidotti M."/>
            <person name="Ashley E."/>
            <person name="Golser W."/>
            <person name="Kim H."/>
            <person name="Lee S."/>
            <person name="Lin J."/>
            <person name="Dujmic Z."/>
            <person name="Kim W."/>
            <person name="Talag J."/>
            <person name="Zuccolo A."/>
            <person name="Fan C."/>
            <person name="Sebastian A."/>
            <person name="Kramer M."/>
            <person name="Spiegel L."/>
            <person name="Nascimento L."/>
            <person name="Zutavern T."/>
            <person name="Miller B."/>
            <person name="Ambroise C."/>
            <person name="Muller S."/>
            <person name="Spooner W."/>
            <person name="Narechania A."/>
            <person name="Ren L."/>
            <person name="Wei S."/>
            <person name="Kumari S."/>
            <person name="Faga B."/>
            <person name="Levy M.J."/>
            <person name="McMahan L."/>
            <person name="Van Buren P."/>
            <person name="Vaughn M.W."/>
            <person name="Ying K."/>
            <person name="Yeh C.-T."/>
            <person name="Emrich S.J."/>
            <person name="Jia Y."/>
            <person name="Kalyanaraman A."/>
            <person name="Hsia A.-P."/>
            <person name="Barbazuk W.B."/>
            <person name="Baucom R.S."/>
            <person name="Brutnell T.P."/>
            <person name="Carpita N.C."/>
            <person name="Chaparro C."/>
            <person name="Chia J.-M."/>
            <person name="Deragon J.-M."/>
            <person name="Estill J.C."/>
            <person name="Fu Y."/>
            <person name="Jeddeloh J.A."/>
            <person name="Han Y."/>
            <person name="Lee H."/>
            <person name="Li P."/>
            <person name="Lisch D.R."/>
            <person name="Liu S."/>
            <person name="Liu Z."/>
            <person name="Nagel D.H."/>
            <person name="McCann M.C."/>
            <person name="SanMiguel P."/>
            <person name="Myers A.M."/>
            <person name="Nettleton D."/>
            <person name="Nguyen J."/>
            <person name="Penning B.W."/>
            <person name="Ponnala L."/>
            <person name="Schneider K.L."/>
            <person name="Schwartz D.C."/>
            <person name="Sharma A."/>
            <person name="Soderlund C."/>
            <person name="Springer N.M."/>
            <person name="Sun Q."/>
            <person name="Wang H."/>
            <person name="Waterman M."/>
            <person name="Westerman R."/>
            <person name="Wolfgruber T.K."/>
            <person name="Yang L."/>
            <person name="Yu Y."/>
            <person name="Zhang L."/>
            <person name="Zhou S."/>
            <person name="Zhu Q."/>
            <person name="Bennetzen J.L."/>
            <person name="Dawe R.K."/>
            <person name="Jiang J."/>
            <person name="Jiang N."/>
            <person name="Presting G.G."/>
            <person name="Wessler S.R."/>
            <person name="Aluru S."/>
            <person name="Martienssen R.A."/>
            <person name="Clifton S.W."/>
            <person name="McCombie W.R."/>
            <person name="Wing R.A."/>
            <person name="Wilson R.K."/>
        </authorList>
    </citation>
    <scope>NUCLEOTIDE SEQUENCE [LARGE SCALE GENOMIC DNA]</scope>
    <source>
        <strain evidence="4">cv. B73</strain>
    </source>
</reference>
<keyword evidence="2" id="KW-0472">Membrane</keyword>
<keyword evidence="2" id="KW-0812">Transmembrane</keyword>
<protein>
    <submittedName>
        <fullName evidence="3">Uncharacterized protein</fullName>
    </submittedName>
</protein>
<feature type="transmembrane region" description="Helical" evidence="2">
    <location>
        <begin position="27"/>
        <end position="47"/>
    </location>
</feature>
<evidence type="ECO:0000256" key="1">
    <source>
        <dbReference type="SAM" id="MobiDB-lite"/>
    </source>
</evidence>
<reference evidence="3" key="3">
    <citation type="submission" date="2021-05" db="UniProtKB">
        <authorList>
            <consortium name="EnsemblPlants"/>
        </authorList>
    </citation>
    <scope>IDENTIFICATION</scope>
    <source>
        <strain evidence="3">cv. B73</strain>
    </source>
</reference>
<sequence length="311" mass="35063">MVIGRLELRIRFVFQVVWLLCFREQRLRFAVARLLTVMPLSLLRVILVRRRRSRRRRGGAGHGCTGTGAAAPADAALAKEQVGEVELGVLATELEGLAVVRHGGVLGGVEGAEPQARAVAREADLRHPLPPVALPHAAVELGRAQQLLVQRRRHGPGPGPGAEPPGAQVQRLAPVAQQQHLLLHLRRRHELRREQRSRGRPELLLSASERNHLLVLQRLLRRQRLLEHAAVLQQRQEPWRRSRGRRCRRSRIVRERKYVSRRRRRHGVGNGGRVRGRGSRRRERGQGAVEAPVGAADLLQGPEQCGRRRVF</sequence>
<evidence type="ECO:0000256" key="2">
    <source>
        <dbReference type="SAM" id="Phobius"/>
    </source>
</evidence>
<dbReference type="Proteomes" id="UP000007305">
    <property type="component" value="Chromosome 5"/>
</dbReference>
<dbReference type="AlphaFoldDB" id="A0A804PKS2"/>
<feature type="compositionally biased region" description="Basic residues" evidence="1">
    <location>
        <begin position="274"/>
        <end position="283"/>
    </location>
</feature>
<feature type="region of interest" description="Disordered" evidence="1">
    <location>
        <begin position="261"/>
        <end position="290"/>
    </location>
</feature>
<keyword evidence="2" id="KW-1133">Transmembrane helix</keyword>